<evidence type="ECO:0000313" key="2">
    <source>
        <dbReference type="EMBL" id="KAI6653364.1"/>
    </source>
</evidence>
<reference evidence="2 3" key="1">
    <citation type="journal article" date="2023" name="BMC Biol.">
        <title>The compact genome of the sponge Oopsacas minuta (Hexactinellida) is lacking key metazoan core genes.</title>
        <authorList>
            <person name="Santini S."/>
            <person name="Schenkelaars Q."/>
            <person name="Jourda C."/>
            <person name="Duchesne M."/>
            <person name="Belahbib H."/>
            <person name="Rocher C."/>
            <person name="Selva M."/>
            <person name="Riesgo A."/>
            <person name="Vervoort M."/>
            <person name="Leys S.P."/>
            <person name="Kodjabachian L."/>
            <person name="Le Bivic A."/>
            <person name="Borchiellini C."/>
            <person name="Claverie J.M."/>
            <person name="Renard E."/>
        </authorList>
    </citation>
    <scope>NUCLEOTIDE SEQUENCE [LARGE SCALE GENOMIC DNA]</scope>
    <source>
        <strain evidence="2">SPO-2</strain>
    </source>
</reference>
<keyword evidence="3" id="KW-1185">Reference proteome</keyword>
<gene>
    <name evidence="2" type="ORF">LOD99_3584</name>
</gene>
<dbReference type="AlphaFoldDB" id="A0AAV7JXZ8"/>
<comment type="caution">
    <text evidence="2">The sequence shown here is derived from an EMBL/GenBank/DDBJ whole genome shotgun (WGS) entry which is preliminary data.</text>
</comment>
<keyword evidence="1" id="KW-0812">Transmembrane</keyword>
<organism evidence="2 3">
    <name type="scientific">Oopsacas minuta</name>
    <dbReference type="NCBI Taxonomy" id="111878"/>
    <lineage>
        <taxon>Eukaryota</taxon>
        <taxon>Metazoa</taxon>
        <taxon>Porifera</taxon>
        <taxon>Hexactinellida</taxon>
        <taxon>Hexasterophora</taxon>
        <taxon>Lyssacinosida</taxon>
        <taxon>Leucopsacidae</taxon>
        <taxon>Oopsacas</taxon>
    </lineage>
</organism>
<protein>
    <submittedName>
        <fullName evidence="2">Uncharacterized protein</fullName>
    </submittedName>
</protein>
<proteinExistence type="predicted"/>
<accession>A0AAV7JXZ8</accession>
<feature type="transmembrane region" description="Helical" evidence="1">
    <location>
        <begin position="43"/>
        <end position="62"/>
    </location>
</feature>
<evidence type="ECO:0000256" key="1">
    <source>
        <dbReference type="SAM" id="Phobius"/>
    </source>
</evidence>
<keyword evidence="1" id="KW-0472">Membrane</keyword>
<name>A0AAV7JXZ8_9METZ</name>
<evidence type="ECO:0000313" key="3">
    <source>
        <dbReference type="Proteomes" id="UP001165289"/>
    </source>
</evidence>
<dbReference type="EMBL" id="JAKMXF010000277">
    <property type="protein sequence ID" value="KAI6653364.1"/>
    <property type="molecule type" value="Genomic_DNA"/>
</dbReference>
<keyword evidence="1" id="KW-1133">Transmembrane helix</keyword>
<feature type="transmembrane region" description="Helical" evidence="1">
    <location>
        <begin position="6"/>
        <end position="31"/>
    </location>
</feature>
<dbReference type="Proteomes" id="UP001165289">
    <property type="component" value="Unassembled WGS sequence"/>
</dbReference>
<sequence length="179" mass="20476">MMVPNVGVILNVTGGYAGAILSFIVPSMMFIKSTKDDNVKGAIFILIMGVVFLLSSPAIMLIEHYQYEGDNQLFVQQEMIVPVDVDYVVEPNVVVTDIIDDLVWEKNMKKSLNDTVMFMKEDRNILQIDDWNKTMDKLTEKGNSIILGETNEIELNFEENLHSHKEEREHQHENSITKN</sequence>